<keyword evidence="2 4" id="KW-0472">Membrane</keyword>
<evidence type="ECO:0000256" key="2">
    <source>
        <dbReference type="ARBA" id="ARBA00023136"/>
    </source>
</evidence>
<dbReference type="PANTHER" id="PTHR40980:SF4">
    <property type="entry name" value="TONB-DEPENDENT RECEPTOR-LIKE BETA-BARREL DOMAIN-CONTAINING PROTEIN"/>
    <property type="match status" value="1"/>
</dbReference>
<dbReference type="InterPro" id="IPR008969">
    <property type="entry name" value="CarboxyPept-like_regulatory"/>
</dbReference>
<dbReference type="SUPFAM" id="SSF56935">
    <property type="entry name" value="Porins"/>
    <property type="match status" value="1"/>
</dbReference>
<sequence length="1051" mass="117887">MLLKWLKQLPGRLFALPVLTMLLLLPPAITRAQEARYSVKFEQGSLEKALSLLRKITGTSIAYNLEEINGAVVQPSEYSKRTVEQILTGLLADIPFDAEKRGTAWLVKKNPGKQTQPAPVPKKSPGIITGKIMDEEDAQPLPGVTIRIGGKGVTTDENGIFTLSLPKGQYEAEISSVGYGNKKITEITIKDDEIFTLDIPLKRSKGQLGTVTVSSRRIKETGSIAAIITEIREADAVVSGISREQISRSQDRDAAEVVRRIPAVSVLNNRFIVVRGLPQRYNTVMLNGTTAPSFEADSRAFSFDIMPSGMIDRIMVYKTAMPELPGDFAGGLVKVYTTGMPVKNFFNVSFQTSYRQGTTLKEFYEQPQGGKSWLGYDDGTYNLPTAFKNARDANGRIDLLPVEQRRSLTKLVNNNWEAGQKNAPMDTRLNIDFARRFSLGNDVQLGVVSAFSHSNTYRYQVILRNTGKYIGGTDDVIGDETFTREYTFSDQAYEHAVRLNGLVNLSLAIGANHTIEFKNLYTHLGSSAHVNRSGIAGPEASDSDEGYMAQKVFTNTYRGTYLGQLSGNHKFFNKKTEISWLLAYNQTKYTDPDQRSREFSADTAIYYGDYSMRERELNHDIVSIANRGRQYITLPDTAKTFGLDITQHFEFLGITPQLKAGIFVEDKGRTFEFIQLGYLKDEPRYGPGYVVGENFGRQNSYTASNRLQAGYLSAEIPIRSWKISGGVRIEKNTQELHTFAWETTGDLAKEKIDLHKEHTSVLPSVNITYNLNSTSLVRAAYSKTLNRPEFREIASFFYKDYYTGRMAYGNPNLKTQTDISNLDLRVEHYPGPGEMISLGVFYKEFKNPVEFYYYVGTSSRNNFQWGNAESAKNYGAELDIVLSLDRFFSDRNWASKQLQKLSVLFNAAYVHSRVNLGSRAGIQDKERPMYGQSPYLVNGSINYTDEDKGLKLTASYNVIGKRLFGIGNTDYPSIYEMPQHLLDLTFSKNLSKSWELKGGIQNLLNARSMQLQDVNRDGKYKASEGAFDAVDNLYQSSYEGTYFTLGVGIKL</sequence>
<dbReference type="Pfam" id="PF07715">
    <property type="entry name" value="Plug"/>
    <property type="match status" value="1"/>
</dbReference>
<keyword evidence="3" id="KW-0998">Cell outer membrane</keyword>
<dbReference type="InterPro" id="IPR036942">
    <property type="entry name" value="Beta-barrel_TonB_sf"/>
</dbReference>
<dbReference type="SUPFAM" id="SSF49464">
    <property type="entry name" value="Carboxypeptidase regulatory domain-like"/>
    <property type="match status" value="1"/>
</dbReference>
<dbReference type="Pfam" id="PF00593">
    <property type="entry name" value="TonB_dep_Rec_b-barrel"/>
    <property type="match status" value="1"/>
</dbReference>
<comment type="subcellular location">
    <subcellularLocation>
        <location evidence="1 4">Cell outer membrane</location>
    </subcellularLocation>
</comment>
<dbReference type="RefSeq" id="WP_120517833.1">
    <property type="nucleotide sequence ID" value="NZ_QXZY01000010.1"/>
</dbReference>
<dbReference type="Pfam" id="PF13715">
    <property type="entry name" value="CarbopepD_reg_2"/>
    <property type="match status" value="1"/>
</dbReference>
<proteinExistence type="inferred from homology"/>
<evidence type="ECO:0000256" key="1">
    <source>
        <dbReference type="ARBA" id="ARBA00004442"/>
    </source>
</evidence>
<dbReference type="GO" id="GO:0009279">
    <property type="term" value="C:cell outer membrane"/>
    <property type="evidence" value="ECO:0007669"/>
    <property type="project" value="UniProtKB-SubCell"/>
</dbReference>
<dbReference type="PANTHER" id="PTHR40980">
    <property type="entry name" value="PLUG DOMAIN-CONTAINING PROTEIN"/>
    <property type="match status" value="1"/>
</dbReference>
<dbReference type="InterPro" id="IPR037066">
    <property type="entry name" value="Plug_dom_sf"/>
</dbReference>
<dbReference type="OrthoDB" id="9768470at2"/>
<feature type="domain" description="TonB-dependent receptor plug" evidence="6">
    <location>
        <begin position="231"/>
        <end position="327"/>
    </location>
</feature>
<keyword evidence="4" id="KW-0798">TonB box</keyword>
<gene>
    <name evidence="7" type="ORF">EG028_17275</name>
</gene>
<dbReference type="Gene3D" id="2.40.170.20">
    <property type="entry name" value="TonB-dependent receptor, beta-barrel domain"/>
    <property type="match status" value="1"/>
</dbReference>
<evidence type="ECO:0000259" key="5">
    <source>
        <dbReference type="Pfam" id="PF00593"/>
    </source>
</evidence>
<keyword evidence="8" id="KW-1185">Reference proteome</keyword>
<comment type="caution">
    <text evidence="7">The sequence shown here is derived from an EMBL/GenBank/DDBJ whole genome shotgun (WGS) entry which is preliminary data.</text>
</comment>
<dbReference type="InterPro" id="IPR000531">
    <property type="entry name" value="Beta-barrel_TonB"/>
</dbReference>
<evidence type="ECO:0000313" key="7">
    <source>
        <dbReference type="EMBL" id="RPD39879.1"/>
    </source>
</evidence>
<dbReference type="AlphaFoldDB" id="A0A3N4MJX0"/>
<protein>
    <submittedName>
        <fullName evidence="7">TonB-dependent receptor</fullName>
    </submittedName>
</protein>
<feature type="domain" description="TonB-dependent receptor-like beta-barrel" evidence="5">
    <location>
        <begin position="560"/>
        <end position="1003"/>
    </location>
</feature>
<evidence type="ECO:0000313" key="8">
    <source>
        <dbReference type="Proteomes" id="UP000279089"/>
    </source>
</evidence>
<comment type="similarity">
    <text evidence="4">Belongs to the TonB-dependent receptor family.</text>
</comment>
<dbReference type="InterPro" id="IPR012910">
    <property type="entry name" value="Plug_dom"/>
</dbReference>
<evidence type="ECO:0000256" key="4">
    <source>
        <dbReference type="RuleBase" id="RU003357"/>
    </source>
</evidence>
<name>A0A3N4MJX0_9BACT</name>
<reference evidence="8" key="1">
    <citation type="submission" date="2018-11" db="EMBL/GenBank/DDBJ databases">
        <title>Chitinophaga lutea sp.nov., isolate from arsenic contaminated soil.</title>
        <authorList>
            <person name="Zong Y."/>
        </authorList>
    </citation>
    <scope>NUCLEOTIDE SEQUENCE [LARGE SCALE GENOMIC DNA]</scope>
    <source>
        <strain evidence="8">YLT18</strain>
    </source>
</reference>
<dbReference type="EMBL" id="RMBX01000009">
    <property type="protein sequence ID" value="RPD39879.1"/>
    <property type="molecule type" value="Genomic_DNA"/>
</dbReference>
<evidence type="ECO:0000259" key="6">
    <source>
        <dbReference type="Pfam" id="PF07715"/>
    </source>
</evidence>
<keyword evidence="7" id="KW-0675">Receptor</keyword>
<evidence type="ECO:0000256" key="3">
    <source>
        <dbReference type="ARBA" id="ARBA00023237"/>
    </source>
</evidence>
<dbReference type="Gene3D" id="2.60.40.1120">
    <property type="entry name" value="Carboxypeptidase-like, regulatory domain"/>
    <property type="match status" value="1"/>
</dbReference>
<dbReference type="Proteomes" id="UP000279089">
    <property type="component" value="Unassembled WGS sequence"/>
</dbReference>
<organism evidence="7 8">
    <name type="scientific">Chitinophaga barathri</name>
    <dbReference type="NCBI Taxonomy" id="1647451"/>
    <lineage>
        <taxon>Bacteria</taxon>
        <taxon>Pseudomonadati</taxon>
        <taxon>Bacteroidota</taxon>
        <taxon>Chitinophagia</taxon>
        <taxon>Chitinophagales</taxon>
        <taxon>Chitinophagaceae</taxon>
        <taxon>Chitinophaga</taxon>
    </lineage>
</organism>
<dbReference type="Gene3D" id="2.170.130.10">
    <property type="entry name" value="TonB-dependent receptor, plug domain"/>
    <property type="match status" value="1"/>
</dbReference>
<accession>A0A3N4MJX0</accession>